<dbReference type="NCBIfam" id="NF001380">
    <property type="entry name" value="PRK00279.1-2"/>
    <property type="match status" value="1"/>
</dbReference>
<dbReference type="AlphaFoldDB" id="A0A081C6H2"/>
<evidence type="ECO:0000256" key="5">
    <source>
        <dbReference type="HAMAP-Rule" id="MF_00235"/>
    </source>
</evidence>
<dbReference type="SUPFAM" id="SSF52540">
    <property type="entry name" value="P-loop containing nucleoside triphosphate hydrolases"/>
    <property type="match status" value="1"/>
</dbReference>
<feature type="binding site" evidence="5">
    <location>
        <position position="160"/>
    </location>
    <ligand>
        <name>AMP</name>
        <dbReference type="ChEBI" id="CHEBI:456215"/>
    </ligand>
</feature>
<evidence type="ECO:0000256" key="6">
    <source>
        <dbReference type="RuleBase" id="RU003330"/>
    </source>
</evidence>
<feature type="binding site" evidence="5">
    <location>
        <position position="31"/>
    </location>
    <ligand>
        <name>AMP</name>
        <dbReference type="ChEBI" id="CHEBI:456215"/>
    </ligand>
</feature>
<dbReference type="PRINTS" id="PR00094">
    <property type="entry name" value="ADENYLTKNASE"/>
</dbReference>
<keyword evidence="5" id="KW-0963">Cytoplasm</keyword>
<dbReference type="PANTHER" id="PTHR23359">
    <property type="entry name" value="NUCLEOTIDE KINASE"/>
    <property type="match status" value="1"/>
</dbReference>
<evidence type="ECO:0000313" key="10">
    <source>
        <dbReference type="Proteomes" id="UP000030661"/>
    </source>
</evidence>
<dbReference type="EC" id="2.7.4.3" evidence="5 7"/>
<sequence length="214" mass="23224">MRLILLGPPGAGKGTQAQKLSQNYQIPQISTGDILRQAVKDGTDTGKKAKAYMDRGDLVPDDVILGIINDRIRAEDCQNGYIFDGFPRTVAQAEGLDVLLQQLNTLLDAVVYIDVPDDEVVARLSGRRTCKDCGALYHICYNPPATAGVCDACGGELFQRDDDNETTIRQRLSVYHDQTSPLIHYYAQRNLVKTIAGAGAPEEIFSAACHALGG</sequence>
<dbReference type="HOGENOM" id="CLU_032354_1_2_0"/>
<keyword evidence="5" id="KW-0862">Zinc</keyword>
<comment type="domain">
    <text evidence="5">Consists of three domains, a large central CORE domain and two small peripheral domains, NMPbind and LID, which undergo movements during catalysis. The LID domain closes over the site of phosphoryl transfer upon ATP binding. Assembling and dissambling the active center during each catalytic cycle provides an effective means to prevent ATP hydrolysis. Some bacteria have evolved a zinc-coordinating structure that stabilizes the LID domain.</text>
</comment>
<dbReference type="NCBIfam" id="TIGR01351">
    <property type="entry name" value="adk"/>
    <property type="match status" value="1"/>
</dbReference>
<feature type="binding site" evidence="5">
    <location>
        <begin position="85"/>
        <end position="88"/>
    </location>
    <ligand>
        <name>AMP</name>
        <dbReference type="ChEBI" id="CHEBI:456215"/>
    </ligand>
</feature>
<dbReference type="GO" id="GO:0005524">
    <property type="term" value="F:ATP binding"/>
    <property type="evidence" value="ECO:0007669"/>
    <property type="project" value="UniProtKB-UniRule"/>
</dbReference>
<dbReference type="GO" id="GO:0008270">
    <property type="term" value="F:zinc ion binding"/>
    <property type="evidence" value="ECO:0007669"/>
    <property type="project" value="UniProtKB-UniRule"/>
</dbReference>
<evidence type="ECO:0000259" key="8">
    <source>
        <dbReference type="Pfam" id="PF05191"/>
    </source>
</evidence>
<feature type="region of interest" description="LID" evidence="5">
    <location>
        <begin position="126"/>
        <end position="163"/>
    </location>
</feature>
<dbReference type="HAMAP" id="MF_00235">
    <property type="entry name" value="Adenylate_kinase_Adk"/>
    <property type="match status" value="1"/>
</dbReference>
<comment type="subcellular location">
    <subcellularLocation>
        <location evidence="5 7">Cytoplasm</location>
    </subcellularLocation>
</comment>
<dbReference type="FunFam" id="3.40.50.300:FF:000106">
    <property type="entry name" value="Adenylate kinase mitochondrial"/>
    <property type="match status" value="1"/>
</dbReference>
<feature type="region of interest" description="NMP" evidence="5">
    <location>
        <begin position="30"/>
        <end position="59"/>
    </location>
</feature>
<keyword evidence="5 7" id="KW-0067">ATP-binding</keyword>
<dbReference type="InterPro" id="IPR027417">
    <property type="entry name" value="P-loop_NTPase"/>
</dbReference>
<feature type="binding site" evidence="5">
    <location>
        <begin position="57"/>
        <end position="59"/>
    </location>
    <ligand>
        <name>AMP</name>
        <dbReference type="ChEBI" id="CHEBI:456215"/>
    </ligand>
</feature>
<dbReference type="CDD" id="cd01428">
    <property type="entry name" value="ADK"/>
    <property type="match status" value="1"/>
</dbReference>
<dbReference type="Proteomes" id="UP000030661">
    <property type="component" value="Unassembled WGS sequence"/>
</dbReference>
<feature type="binding site" evidence="5">
    <location>
        <position position="92"/>
    </location>
    <ligand>
        <name>AMP</name>
        <dbReference type="ChEBI" id="CHEBI:456215"/>
    </ligand>
</feature>
<dbReference type="InterPro" id="IPR007862">
    <property type="entry name" value="Adenylate_kinase_lid-dom"/>
</dbReference>
<feature type="binding site" evidence="5">
    <location>
        <position position="130"/>
    </location>
    <ligand>
        <name>Zn(2+)</name>
        <dbReference type="ChEBI" id="CHEBI:29105"/>
        <note>structural</note>
    </ligand>
</feature>
<keyword evidence="10" id="KW-1185">Reference proteome</keyword>
<gene>
    <name evidence="5" type="primary">adk</name>
    <name evidence="9" type="ORF">U27_00068</name>
</gene>
<dbReference type="eggNOG" id="COG0563">
    <property type="taxonomic scope" value="Bacteria"/>
</dbReference>
<comment type="similarity">
    <text evidence="5 6">Belongs to the adenylate kinase family.</text>
</comment>
<comment type="function">
    <text evidence="5">Catalyzes the reversible transfer of the terminal phosphate group between ATP and AMP. Plays an important role in cellular energy homeostasis and in adenine nucleotide metabolism.</text>
</comment>
<evidence type="ECO:0000256" key="3">
    <source>
        <dbReference type="ARBA" id="ARBA00022741"/>
    </source>
</evidence>
<name>A0A081C6H2_VECG1</name>
<feature type="binding site" evidence="5">
    <location>
        <position position="171"/>
    </location>
    <ligand>
        <name>AMP</name>
        <dbReference type="ChEBI" id="CHEBI:456215"/>
    </ligand>
</feature>
<feature type="binding site" evidence="5">
    <location>
        <begin position="10"/>
        <end position="15"/>
    </location>
    <ligand>
        <name>ATP</name>
        <dbReference type="ChEBI" id="CHEBI:30616"/>
    </ligand>
</feature>
<accession>A0A081C6H2</accession>
<feature type="binding site" evidence="5">
    <location>
        <position position="153"/>
    </location>
    <ligand>
        <name>Zn(2+)</name>
        <dbReference type="ChEBI" id="CHEBI:29105"/>
        <note>structural</note>
    </ligand>
</feature>
<dbReference type="InterPro" id="IPR033690">
    <property type="entry name" value="Adenylat_kinase_CS"/>
</dbReference>
<dbReference type="PROSITE" id="PS00113">
    <property type="entry name" value="ADENYLATE_KINASE"/>
    <property type="match status" value="1"/>
</dbReference>
<evidence type="ECO:0000256" key="1">
    <source>
        <dbReference type="ARBA" id="ARBA00022679"/>
    </source>
</evidence>
<dbReference type="Gene3D" id="3.40.50.300">
    <property type="entry name" value="P-loop containing nucleotide triphosphate hydrolases"/>
    <property type="match status" value="1"/>
</dbReference>
<comment type="catalytic activity">
    <reaction evidence="5 7">
        <text>AMP + ATP = 2 ADP</text>
        <dbReference type="Rhea" id="RHEA:12973"/>
        <dbReference type="ChEBI" id="CHEBI:30616"/>
        <dbReference type="ChEBI" id="CHEBI:456215"/>
        <dbReference type="ChEBI" id="CHEBI:456216"/>
        <dbReference type="EC" id="2.7.4.3"/>
    </reaction>
</comment>
<dbReference type="UniPathway" id="UPA00588">
    <property type="reaction ID" value="UER00649"/>
</dbReference>
<dbReference type="GO" id="GO:0004017">
    <property type="term" value="F:AMP kinase activity"/>
    <property type="evidence" value="ECO:0007669"/>
    <property type="project" value="UniProtKB-UniRule"/>
</dbReference>
<dbReference type="Pfam" id="PF00406">
    <property type="entry name" value="ADK"/>
    <property type="match status" value="1"/>
</dbReference>
<dbReference type="EMBL" id="DF820472">
    <property type="protein sequence ID" value="GAK60177.1"/>
    <property type="molecule type" value="Genomic_DNA"/>
</dbReference>
<keyword evidence="3 5" id="KW-0547">Nucleotide-binding</keyword>
<feature type="binding site" evidence="5">
    <location>
        <position position="36"/>
    </location>
    <ligand>
        <name>AMP</name>
        <dbReference type="ChEBI" id="CHEBI:456215"/>
    </ligand>
</feature>
<keyword evidence="2 5" id="KW-0545">Nucleotide biosynthesis</keyword>
<feature type="binding site" evidence="5">
    <location>
        <position position="127"/>
    </location>
    <ligand>
        <name>ATP</name>
        <dbReference type="ChEBI" id="CHEBI:30616"/>
    </ligand>
</feature>
<dbReference type="InterPro" id="IPR006259">
    <property type="entry name" value="Adenyl_kin_sub"/>
</dbReference>
<keyword evidence="1 5" id="KW-0808">Transferase</keyword>
<reference evidence="9" key="1">
    <citation type="journal article" date="2015" name="PeerJ">
        <title>First genomic representation of candidate bacterial phylum KSB3 points to enhanced environmental sensing as a trigger of wastewater bulking.</title>
        <authorList>
            <person name="Sekiguchi Y."/>
            <person name="Ohashi A."/>
            <person name="Parks D.H."/>
            <person name="Yamauchi T."/>
            <person name="Tyson G.W."/>
            <person name="Hugenholtz P."/>
        </authorList>
    </citation>
    <scope>NUCLEOTIDE SEQUENCE [LARGE SCALE GENOMIC DNA]</scope>
</reference>
<dbReference type="NCBIfam" id="NF001381">
    <property type="entry name" value="PRK00279.1-3"/>
    <property type="match status" value="1"/>
</dbReference>
<evidence type="ECO:0000256" key="4">
    <source>
        <dbReference type="ARBA" id="ARBA00022777"/>
    </source>
</evidence>
<keyword evidence="4 5" id="KW-0418">Kinase</keyword>
<comment type="subunit">
    <text evidence="5 7">Monomer.</text>
</comment>
<evidence type="ECO:0000256" key="2">
    <source>
        <dbReference type="ARBA" id="ARBA00022727"/>
    </source>
</evidence>
<proteinExistence type="inferred from homology"/>
<protein>
    <recommendedName>
        <fullName evidence="5 7">Adenylate kinase</fullName>
        <shortName evidence="5">AK</shortName>
        <ecNumber evidence="5 7">2.7.4.3</ecNumber>
    </recommendedName>
    <alternativeName>
        <fullName evidence="5">ATP-AMP transphosphorylase</fullName>
    </alternativeName>
    <alternativeName>
        <fullName evidence="5">ATP:AMP phosphotransferase</fullName>
    </alternativeName>
    <alternativeName>
        <fullName evidence="5">Adenylate monophosphate kinase</fullName>
    </alternativeName>
</protein>
<dbReference type="InterPro" id="IPR000850">
    <property type="entry name" value="Adenylat/UMP-CMP_kin"/>
</dbReference>
<feature type="binding site" evidence="5">
    <location>
        <position position="133"/>
    </location>
    <ligand>
        <name>Zn(2+)</name>
        <dbReference type="ChEBI" id="CHEBI:29105"/>
        <note>structural</note>
    </ligand>
</feature>
<comment type="pathway">
    <text evidence="5">Purine metabolism; AMP biosynthesis via salvage pathway; AMP from ADP: step 1/1.</text>
</comment>
<dbReference type="GO" id="GO:0044209">
    <property type="term" value="P:AMP salvage"/>
    <property type="evidence" value="ECO:0007669"/>
    <property type="project" value="UniProtKB-UniRule"/>
</dbReference>
<comment type="caution">
    <text evidence="5">Lacks conserved residue(s) required for the propagation of feature annotation.</text>
</comment>
<dbReference type="GO" id="GO:0005737">
    <property type="term" value="C:cytoplasm"/>
    <property type="evidence" value="ECO:0007669"/>
    <property type="project" value="UniProtKB-SubCell"/>
</dbReference>
<evidence type="ECO:0000256" key="7">
    <source>
        <dbReference type="RuleBase" id="RU003331"/>
    </source>
</evidence>
<organism evidence="9">
    <name type="scientific">Vecturithrix granuli</name>
    <dbReference type="NCBI Taxonomy" id="1499967"/>
    <lineage>
        <taxon>Bacteria</taxon>
        <taxon>Candidatus Moduliflexota</taxon>
        <taxon>Candidatus Vecturitrichia</taxon>
        <taxon>Candidatus Vecturitrichales</taxon>
        <taxon>Candidatus Vecturitrichaceae</taxon>
        <taxon>Candidatus Vecturithrix</taxon>
    </lineage>
</organism>
<dbReference type="STRING" id="1499967.U27_00068"/>
<dbReference type="NCBIfam" id="NF011100">
    <property type="entry name" value="PRK14527.1"/>
    <property type="match status" value="1"/>
</dbReference>
<feature type="binding site" evidence="5">
    <location>
        <position position="150"/>
    </location>
    <ligand>
        <name>Zn(2+)</name>
        <dbReference type="ChEBI" id="CHEBI:29105"/>
        <note>structural</note>
    </ligand>
</feature>
<dbReference type="Pfam" id="PF05191">
    <property type="entry name" value="ADK_lid"/>
    <property type="match status" value="1"/>
</dbReference>
<evidence type="ECO:0000313" key="9">
    <source>
        <dbReference type="EMBL" id="GAK60177.1"/>
    </source>
</evidence>
<feature type="domain" description="Adenylate kinase active site lid" evidence="8">
    <location>
        <begin position="127"/>
        <end position="162"/>
    </location>
</feature>
<keyword evidence="5" id="KW-0479">Metal-binding</keyword>
<feature type="binding site" evidence="5">
    <location>
        <position position="199"/>
    </location>
    <ligand>
        <name>ATP</name>
        <dbReference type="ChEBI" id="CHEBI:30616"/>
    </ligand>
</feature>